<dbReference type="EMBL" id="JMEE01000006">
    <property type="protein sequence ID" value="RWR03004.1"/>
    <property type="molecule type" value="Genomic_DNA"/>
</dbReference>
<evidence type="ECO:0000313" key="8">
    <source>
        <dbReference type="EMBL" id="RWR03004.1"/>
    </source>
</evidence>
<dbReference type="InterPro" id="IPR000212">
    <property type="entry name" value="DNA_helicase_UvrD/REP"/>
</dbReference>
<dbReference type="PANTHER" id="PTHR11070">
    <property type="entry name" value="UVRD / RECB / PCRA DNA HELICASE FAMILY MEMBER"/>
    <property type="match status" value="1"/>
</dbReference>
<evidence type="ECO:0000256" key="6">
    <source>
        <dbReference type="PROSITE-ProRule" id="PRU00560"/>
    </source>
</evidence>
<accession>A0A443IFY7</accession>
<evidence type="ECO:0000256" key="4">
    <source>
        <dbReference type="ARBA" id="ARBA00022840"/>
    </source>
</evidence>
<sequence>MKYKTLVIDDNALMTLDAALIDDDWFNDFFIPENVEGLRRVEINETIYLLSKQAELESTLLVIRIGNDGVFRTKAKTRSVFERILRVGLRNVDRSVSIPVQWNPYNHNSLLSIHAESIGFKNRRCRICFERSPRGGANIYAFAVTEEIKPIESLDIDLDYYDDAIDSFLEALVTDTQKLAPVGNYGILLSEPLNYQITTSGTLQDWLDRILSSEQLKFVNQPLDRPVRLRGVAGTGKTQAMAVKFLRDMYADADNYGEKIFAFITHSSALAHEVIRGMFYSLDPSSRWAELCVPSGKKKLWIGTLYELARELLDYQKKGLETLSIDGSSGREMQKDFINDSINKIILDPRINLSLLNNCQSFKSRLMDEKNRHILLDEIMNEFACILDAEVIRKGTADAENYIKSQREPWQMNLPDPMHRKIILEIHDEYRKIIREHKMFGLDQMIADFARYLSTHEWDQLCESNGFDVIFVDEYHYFTRNEAMMLQSLFKPNAENDGKWPLIMAYDLKQSTSDASYGGGVSKFKNPGVGESVPVDLNEVYRSTPQITRFLQDIDGSFPAIDLEGEYRSYVGQSNKVDGELTRLIEYDTNISLVDDVFRKAKVSASELGGAKVAVLCLNEELFSAYLNAGRLNGKYVSVTTREDMKELRYAKSRFVFSMPEYVAGLQFDTVYLIHADEADLAYNYISQGARRRYVSRIYLGASRAANKLVIATSKERGGVSAVIDGPLKSGSIHTN</sequence>
<evidence type="ECO:0000313" key="9">
    <source>
        <dbReference type="Proteomes" id="UP000288794"/>
    </source>
</evidence>
<keyword evidence="1 6" id="KW-0547">Nucleotide-binding</keyword>
<protein>
    <recommendedName>
        <fullName evidence="5">DNA 3'-5' helicase II</fullName>
    </recommendedName>
</protein>
<dbReference type="InterPro" id="IPR014016">
    <property type="entry name" value="UvrD-like_ATP-bd"/>
</dbReference>
<dbReference type="GO" id="GO:0003677">
    <property type="term" value="F:DNA binding"/>
    <property type="evidence" value="ECO:0007669"/>
    <property type="project" value="InterPro"/>
</dbReference>
<gene>
    <name evidence="8" type="ORF">ED28_05520</name>
</gene>
<dbReference type="Pfam" id="PF00580">
    <property type="entry name" value="UvrD-helicase"/>
    <property type="match status" value="1"/>
</dbReference>
<dbReference type="GO" id="GO:0005524">
    <property type="term" value="F:ATP binding"/>
    <property type="evidence" value="ECO:0007669"/>
    <property type="project" value="UniProtKB-UniRule"/>
</dbReference>
<dbReference type="PANTHER" id="PTHR11070:SF2">
    <property type="entry name" value="ATP-DEPENDENT DNA HELICASE SRS2"/>
    <property type="match status" value="1"/>
</dbReference>
<keyword evidence="3 6" id="KW-0347">Helicase</keyword>
<organism evidence="8 9">
    <name type="scientific">[Pantoea] beijingensis</name>
    <dbReference type="NCBI Taxonomy" id="1324864"/>
    <lineage>
        <taxon>Bacteria</taxon>
        <taxon>Pseudomonadati</taxon>
        <taxon>Pseudomonadota</taxon>
        <taxon>Gammaproteobacteria</taxon>
        <taxon>Enterobacterales</taxon>
        <taxon>Erwiniaceae</taxon>
        <taxon>Erwinia</taxon>
    </lineage>
</organism>
<evidence type="ECO:0000256" key="1">
    <source>
        <dbReference type="ARBA" id="ARBA00022741"/>
    </source>
</evidence>
<evidence type="ECO:0000256" key="5">
    <source>
        <dbReference type="ARBA" id="ARBA00034923"/>
    </source>
</evidence>
<keyword evidence="2 6" id="KW-0378">Hydrolase</keyword>
<evidence type="ECO:0000259" key="7">
    <source>
        <dbReference type="PROSITE" id="PS51198"/>
    </source>
</evidence>
<dbReference type="Proteomes" id="UP000288794">
    <property type="component" value="Unassembled WGS sequence"/>
</dbReference>
<dbReference type="InterPro" id="IPR027417">
    <property type="entry name" value="P-loop_NTPase"/>
</dbReference>
<name>A0A443IFY7_9GAMM</name>
<dbReference type="GO" id="GO:0016787">
    <property type="term" value="F:hydrolase activity"/>
    <property type="evidence" value="ECO:0007669"/>
    <property type="project" value="UniProtKB-UniRule"/>
</dbReference>
<dbReference type="Gene3D" id="3.40.50.300">
    <property type="entry name" value="P-loop containing nucleotide triphosphate hydrolases"/>
    <property type="match status" value="2"/>
</dbReference>
<dbReference type="AlphaFoldDB" id="A0A443IFY7"/>
<reference evidence="8 9" key="1">
    <citation type="submission" date="2014-04" db="EMBL/GenBank/DDBJ databases">
        <title>Draft genome sequence of Pantoea beijingensis strain LMG 27579, an emerging pathogen to Pleurotus eryngii with potential industrial application.</title>
        <authorList>
            <person name="Xu F."/>
            <person name="Liu Y."/>
            <person name="Wang S."/>
            <person name="Yin Y."/>
            <person name="Ma Y."/>
            <person name="Zhao S."/>
            <person name="Rong C."/>
        </authorList>
    </citation>
    <scope>NUCLEOTIDE SEQUENCE [LARGE SCALE GENOMIC DNA]</scope>
    <source>
        <strain evidence="8 9">LMG 27579</strain>
    </source>
</reference>
<dbReference type="PROSITE" id="PS51198">
    <property type="entry name" value="UVRD_HELICASE_ATP_BIND"/>
    <property type="match status" value="1"/>
</dbReference>
<proteinExistence type="predicted"/>
<comment type="caution">
    <text evidence="8">The sequence shown here is derived from an EMBL/GenBank/DDBJ whole genome shotgun (WGS) entry which is preliminary data.</text>
</comment>
<feature type="domain" description="UvrD-like helicase ATP-binding" evidence="7">
    <location>
        <begin position="210"/>
        <end position="544"/>
    </location>
</feature>
<dbReference type="GO" id="GO:0000725">
    <property type="term" value="P:recombinational repair"/>
    <property type="evidence" value="ECO:0007669"/>
    <property type="project" value="TreeGrafter"/>
</dbReference>
<dbReference type="GO" id="GO:0043138">
    <property type="term" value="F:3'-5' DNA helicase activity"/>
    <property type="evidence" value="ECO:0007669"/>
    <property type="project" value="TreeGrafter"/>
</dbReference>
<keyword evidence="4 6" id="KW-0067">ATP-binding</keyword>
<evidence type="ECO:0000256" key="3">
    <source>
        <dbReference type="ARBA" id="ARBA00022806"/>
    </source>
</evidence>
<dbReference type="RefSeq" id="WP_128176011.1">
    <property type="nucleotide sequence ID" value="NZ_CP071409.1"/>
</dbReference>
<evidence type="ECO:0000256" key="2">
    <source>
        <dbReference type="ARBA" id="ARBA00022801"/>
    </source>
</evidence>
<dbReference type="SUPFAM" id="SSF52540">
    <property type="entry name" value="P-loop containing nucleoside triphosphate hydrolases"/>
    <property type="match status" value="1"/>
</dbReference>
<keyword evidence="9" id="KW-1185">Reference proteome</keyword>
<feature type="binding site" evidence="6">
    <location>
        <begin position="231"/>
        <end position="238"/>
    </location>
    <ligand>
        <name>ATP</name>
        <dbReference type="ChEBI" id="CHEBI:30616"/>
    </ligand>
</feature>